<accession>A0A0B2BX92</accession>
<dbReference type="Proteomes" id="UP000030988">
    <property type="component" value="Unassembled WGS sequence"/>
</dbReference>
<dbReference type="AlphaFoldDB" id="A0A0B2BX92"/>
<dbReference type="PROSITE" id="PS52015">
    <property type="entry name" value="TONB_CTD"/>
    <property type="match status" value="1"/>
</dbReference>
<gene>
    <name evidence="2" type="ORF">PK98_11635</name>
</gene>
<name>A0A0B2BX92_9SPHN</name>
<evidence type="ECO:0000313" key="3">
    <source>
        <dbReference type="Proteomes" id="UP000030988"/>
    </source>
</evidence>
<dbReference type="GO" id="GO:0055085">
    <property type="term" value="P:transmembrane transport"/>
    <property type="evidence" value="ECO:0007669"/>
    <property type="project" value="InterPro"/>
</dbReference>
<dbReference type="InterPro" id="IPR037682">
    <property type="entry name" value="TonB_C"/>
</dbReference>
<keyword evidence="3" id="KW-1185">Reference proteome</keyword>
<dbReference type="STRING" id="1572751.PK98_11635"/>
<evidence type="ECO:0000313" key="2">
    <source>
        <dbReference type="EMBL" id="KHL24617.1"/>
    </source>
</evidence>
<dbReference type="Gene3D" id="3.30.1150.10">
    <property type="match status" value="1"/>
</dbReference>
<comment type="caution">
    <text evidence="2">The sequence shown here is derived from an EMBL/GenBank/DDBJ whole genome shotgun (WGS) entry which is preliminary data.</text>
</comment>
<dbReference type="EMBL" id="JTDN01000002">
    <property type="protein sequence ID" value="KHL24617.1"/>
    <property type="molecule type" value="Genomic_DNA"/>
</dbReference>
<organism evidence="2 3">
    <name type="scientific">Croceibacterium mercuriale</name>
    <dbReference type="NCBI Taxonomy" id="1572751"/>
    <lineage>
        <taxon>Bacteria</taxon>
        <taxon>Pseudomonadati</taxon>
        <taxon>Pseudomonadota</taxon>
        <taxon>Alphaproteobacteria</taxon>
        <taxon>Sphingomonadales</taxon>
        <taxon>Erythrobacteraceae</taxon>
        <taxon>Croceibacterium</taxon>
    </lineage>
</organism>
<dbReference type="Pfam" id="PF03544">
    <property type="entry name" value="TonB_C"/>
    <property type="match status" value="1"/>
</dbReference>
<dbReference type="SUPFAM" id="SSF74653">
    <property type="entry name" value="TolA/TonB C-terminal domain"/>
    <property type="match status" value="1"/>
</dbReference>
<sequence length="111" mass="12241">MGLDPDGHRTMIQQPEPLNFATLSARVSRFYPAAAARRGEQGDLHMRLLVDEAGTATDCTVTAASQVSRITTNACEHFTQEALFLPALDAAGRPMKSFYATSILFRMQPRR</sequence>
<evidence type="ECO:0000259" key="1">
    <source>
        <dbReference type="PROSITE" id="PS52015"/>
    </source>
</evidence>
<reference evidence="2 3" key="1">
    <citation type="submission" date="2014-11" db="EMBL/GenBank/DDBJ databases">
        <title>Draft genome sequence of Kirrobacter mercurialis.</title>
        <authorList>
            <person name="Coil D.A."/>
            <person name="Eisen J.A."/>
        </authorList>
    </citation>
    <scope>NUCLEOTIDE SEQUENCE [LARGE SCALE GENOMIC DNA]</scope>
    <source>
        <strain evidence="2 3">Coronado</strain>
    </source>
</reference>
<dbReference type="OrthoDB" id="7585155at2"/>
<feature type="domain" description="TonB C-terminal" evidence="1">
    <location>
        <begin position="16"/>
        <end position="111"/>
    </location>
</feature>
<dbReference type="RefSeq" id="WP_039097069.1">
    <property type="nucleotide sequence ID" value="NZ_JTDN01000002.1"/>
</dbReference>
<protein>
    <recommendedName>
        <fullName evidence="1">TonB C-terminal domain-containing protein</fullName>
    </recommendedName>
</protein>
<proteinExistence type="predicted"/>